<evidence type="ECO:0000256" key="5">
    <source>
        <dbReference type="ARBA" id="ARBA00023157"/>
    </source>
</evidence>
<feature type="transmembrane region" description="Helical" evidence="7">
    <location>
        <begin position="114"/>
        <end position="135"/>
    </location>
</feature>
<dbReference type="PANTHER" id="PTHR12639">
    <property type="entry name" value="VITAMIN K-DEPENDENT GAMMA-CARBOXYLASE"/>
    <property type="match status" value="1"/>
</dbReference>
<evidence type="ECO:0000256" key="3">
    <source>
        <dbReference type="ARBA" id="ARBA00022989"/>
    </source>
</evidence>
<evidence type="ECO:0000256" key="4">
    <source>
        <dbReference type="ARBA" id="ARBA00023136"/>
    </source>
</evidence>
<dbReference type="GO" id="GO:0008488">
    <property type="term" value="F:gamma-glutamyl carboxylase activity"/>
    <property type="evidence" value="ECO:0007669"/>
    <property type="project" value="InterPro"/>
</dbReference>
<dbReference type="InterPro" id="IPR053935">
    <property type="entry name" value="VKGC_lumenal_dom"/>
</dbReference>
<feature type="transmembrane region" description="Helical" evidence="7">
    <location>
        <begin position="147"/>
        <end position="166"/>
    </location>
</feature>
<reference evidence="9 10" key="1">
    <citation type="submission" date="2019-08" db="EMBL/GenBank/DDBJ databases">
        <title>Seonamhaeicola sediminis sp. nov., isolated from marine sediment.</title>
        <authorList>
            <person name="Cao W.R."/>
        </authorList>
    </citation>
    <scope>NUCLEOTIDE SEQUENCE [LARGE SCALE GENOMIC DNA]</scope>
    <source>
        <strain evidence="9 10">B011</strain>
    </source>
</reference>
<dbReference type="Proteomes" id="UP000323930">
    <property type="component" value="Unassembled WGS sequence"/>
</dbReference>
<dbReference type="InterPro" id="IPR011020">
    <property type="entry name" value="HTTM-like"/>
</dbReference>
<feature type="transmembrane region" description="Helical" evidence="7">
    <location>
        <begin position="20"/>
        <end position="38"/>
    </location>
</feature>
<dbReference type="InterPro" id="IPR007782">
    <property type="entry name" value="VKG_COase"/>
</dbReference>
<evidence type="ECO:0000259" key="8">
    <source>
        <dbReference type="SMART" id="SM00752"/>
    </source>
</evidence>
<keyword evidence="5" id="KW-1015">Disulfide bond</keyword>
<keyword evidence="4 7" id="KW-0472">Membrane</keyword>
<feature type="transmembrane region" description="Helical" evidence="7">
    <location>
        <begin position="69"/>
        <end position="102"/>
    </location>
</feature>
<name>A0A5D0HJP9_9FLAO</name>
<dbReference type="AlphaFoldDB" id="A0A5D0HJP9"/>
<keyword evidence="10" id="KW-1185">Reference proteome</keyword>
<feature type="domain" description="HTTM-like" evidence="8">
    <location>
        <begin position="10"/>
        <end position="269"/>
    </location>
</feature>
<keyword evidence="6" id="KW-0456">Lyase</keyword>
<dbReference type="OrthoDB" id="341137at2"/>
<protein>
    <submittedName>
        <fullName evidence="9">HTTM domain-containing protein</fullName>
    </submittedName>
</protein>
<dbReference type="GO" id="GO:0019842">
    <property type="term" value="F:vitamin binding"/>
    <property type="evidence" value="ECO:0007669"/>
    <property type="project" value="TreeGrafter"/>
</dbReference>
<accession>A0A5D0HJP9</accession>
<dbReference type="GO" id="GO:0012505">
    <property type="term" value="C:endomembrane system"/>
    <property type="evidence" value="ECO:0007669"/>
    <property type="project" value="UniProtKB-SubCell"/>
</dbReference>
<organism evidence="9 10">
    <name type="scientific">Seonamhaeicola marinus</name>
    <dbReference type="NCBI Taxonomy" id="1912246"/>
    <lineage>
        <taxon>Bacteria</taxon>
        <taxon>Pseudomonadati</taxon>
        <taxon>Bacteroidota</taxon>
        <taxon>Flavobacteriia</taxon>
        <taxon>Flavobacteriales</taxon>
        <taxon>Flavobacteriaceae</taxon>
    </lineage>
</organism>
<feature type="transmembrane region" description="Helical" evidence="7">
    <location>
        <begin position="204"/>
        <end position="224"/>
    </location>
</feature>
<dbReference type="PANTHER" id="PTHR12639:SF7">
    <property type="entry name" value="HTTM DOMAIN-CONTAINING PROTEIN"/>
    <property type="match status" value="1"/>
</dbReference>
<keyword evidence="3 7" id="KW-1133">Transmembrane helix</keyword>
<gene>
    <name evidence="9" type="ORF">FUA24_17950</name>
</gene>
<evidence type="ECO:0000256" key="2">
    <source>
        <dbReference type="ARBA" id="ARBA00022692"/>
    </source>
</evidence>
<keyword evidence="2 7" id="KW-0812">Transmembrane</keyword>
<proteinExistence type="predicted"/>
<dbReference type="RefSeq" id="WP_148544450.1">
    <property type="nucleotide sequence ID" value="NZ_VSDQ01000718.1"/>
</dbReference>
<comment type="caution">
    <text evidence="9">The sequence shown here is derived from an EMBL/GenBank/DDBJ whole genome shotgun (WGS) entry which is preliminary data.</text>
</comment>
<feature type="transmembrane region" description="Helical" evidence="7">
    <location>
        <begin position="301"/>
        <end position="321"/>
    </location>
</feature>
<dbReference type="EMBL" id="VSDQ01000718">
    <property type="protein sequence ID" value="TYA71465.1"/>
    <property type="molecule type" value="Genomic_DNA"/>
</dbReference>
<dbReference type="SMART" id="SM00752">
    <property type="entry name" value="HTTM"/>
    <property type="match status" value="1"/>
</dbReference>
<evidence type="ECO:0000256" key="6">
    <source>
        <dbReference type="ARBA" id="ARBA00023239"/>
    </source>
</evidence>
<comment type="subcellular location">
    <subcellularLocation>
        <location evidence="1">Endomembrane system</location>
        <topology evidence="1">Multi-pass membrane protein</topology>
    </subcellularLocation>
</comment>
<evidence type="ECO:0000256" key="7">
    <source>
        <dbReference type="SAM" id="Phobius"/>
    </source>
</evidence>
<dbReference type="InterPro" id="IPR053934">
    <property type="entry name" value="HTTM_dom"/>
</dbReference>
<feature type="transmembrane region" description="Helical" evidence="7">
    <location>
        <begin position="253"/>
        <end position="269"/>
    </location>
</feature>
<feature type="transmembrane region" description="Helical" evidence="7">
    <location>
        <begin position="231"/>
        <end position="247"/>
    </location>
</feature>
<dbReference type="Pfam" id="PF22777">
    <property type="entry name" value="VKGC_lumenal_dom"/>
    <property type="match status" value="1"/>
</dbReference>
<evidence type="ECO:0000313" key="10">
    <source>
        <dbReference type="Proteomes" id="UP000323930"/>
    </source>
</evidence>
<evidence type="ECO:0000256" key="1">
    <source>
        <dbReference type="ARBA" id="ARBA00004127"/>
    </source>
</evidence>
<dbReference type="Pfam" id="PF05090">
    <property type="entry name" value="HTTM"/>
    <property type="match status" value="1"/>
</dbReference>
<sequence>MNEKLKTYLNKDTNAAPLAVFRIAFGIMMCFGMLRFWYHGWIETLYIQPKFHFTYYGFEWVKPLGVYTYLLFVICGLSAFLVAIGLKYRIAIITFFLSFTYIELMDKTTYLNHYYFISLLSFLMIFLPANAHFSVDNILRKRSYENVPRWTIDSVKFLLGIVYFYAGLAKINSDWLFKAQPLKIWLPSKYDLPIIGDTLMHQNWFHFAMSWCGMLYDLAIPFLLLYRKTRLFAFALVVFFHVFTRVLFPIGMFPFIMIVSTLIFFDYGLHKKIITMLKKGLPKTTIVHSSFNYTYRFRKPITFFLAAFFFIQIVFPFRYILYPGELFWTEEGFRFSWRVMLMEKMGISTFKIVNGETGEFFYVDNDDFLTPFQEKQMSFQPDFILEYAHYLGDHFTKQGHENVEVYVESFVALNGRLSTQFIDKSVDLYAQKESFKPKFWILPFKDEIKGL</sequence>
<evidence type="ECO:0000313" key="9">
    <source>
        <dbReference type="EMBL" id="TYA71465.1"/>
    </source>
</evidence>